<dbReference type="EMBL" id="CP104395">
    <property type="protein sequence ID" value="WEL19204.1"/>
    <property type="molecule type" value="Genomic_DNA"/>
</dbReference>
<dbReference type="RefSeq" id="WP_347722076.1">
    <property type="nucleotide sequence ID" value="NZ_CP104395.1"/>
</dbReference>
<dbReference type="PROSITE" id="PS50823">
    <property type="entry name" value="KH_TYPE_2"/>
    <property type="match status" value="1"/>
</dbReference>
<dbReference type="GeneID" id="90589607"/>
<comment type="subunit">
    <text evidence="6">Part of the 30S ribosomal subunit.</text>
</comment>
<proteinExistence type="inferred from homology"/>
<accession>A0ABY8CDA9</accession>
<dbReference type="InterPro" id="IPR001351">
    <property type="entry name" value="Ribosomal_uS3_C"/>
</dbReference>
<dbReference type="NCBIfam" id="TIGR01008">
    <property type="entry name" value="uS3_euk_arch"/>
    <property type="match status" value="1"/>
</dbReference>
<sequence length="349" mass="39179">MKEKQFIDKGARKVRLDEFLERELEGAGYSHSDLVRTPTSTKIVIYAQRPGLVIGRGGSRIRELTADMEEEFEFDNPQIEVNEIEDADSDAEIVAKSMASWLEKGGSAKRVGYTYLRRVKESGVIGVEIEISGKLSGNRGRTEKFSYGYVKRCGNTSKESVDSAYTLARTKPGAIGLKVRIMKELPDFKHRNVDVTEEILHETVDGETKTEQIAKIIAEAENMTAAAIEEAAEVQEIDMEKVTVDEVRDVFEEMDADEASEVESEEDEADQETEEETESEEAEDEVEETESEDESDESDVDYAEIVSGTIGDAKDALNDLENVDWEKALQAEKDDKNRTTFIDWLESKV</sequence>
<dbReference type="CDD" id="cd02411">
    <property type="entry name" value="KH-II_30S_S3_arch"/>
    <property type="match status" value="1"/>
</dbReference>
<evidence type="ECO:0000256" key="4">
    <source>
        <dbReference type="ARBA" id="ARBA00022980"/>
    </source>
</evidence>
<evidence type="ECO:0000256" key="5">
    <source>
        <dbReference type="ARBA" id="ARBA00023274"/>
    </source>
</evidence>
<evidence type="ECO:0000259" key="8">
    <source>
        <dbReference type="PROSITE" id="PS50823"/>
    </source>
</evidence>
<feature type="domain" description="KH type-2" evidence="8">
    <location>
        <begin position="16"/>
        <end position="85"/>
    </location>
</feature>
<evidence type="ECO:0000313" key="9">
    <source>
        <dbReference type="EMBL" id="WEL19204.1"/>
    </source>
</evidence>
<dbReference type="HAMAP" id="MF_01309_A">
    <property type="entry name" value="Ribosomal_uS3_A"/>
    <property type="match status" value="1"/>
</dbReference>
<evidence type="ECO:0000256" key="7">
    <source>
        <dbReference type="SAM" id="MobiDB-lite"/>
    </source>
</evidence>
<dbReference type="GO" id="GO:0005840">
    <property type="term" value="C:ribosome"/>
    <property type="evidence" value="ECO:0007669"/>
    <property type="project" value="UniProtKB-KW"/>
</dbReference>
<evidence type="ECO:0000256" key="6">
    <source>
        <dbReference type="HAMAP-Rule" id="MF_01309"/>
    </source>
</evidence>
<keyword evidence="2 6" id="KW-0699">rRNA-binding</keyword>
<dbReference type="Gene3D" id="3.30.300.20">
    <property type="match status" value="1"/>
</dbReference>
<evidence type="ECO:0000313" key="10">
    <source>
        <dbReference type="Proteomes" id="UP001218034"/>
    </source>
</evidence>
<dbReference type="SMART" id="SM00322">
    <property type="entry name" value="KH"/>
    <property type="match status" value="1"/>
</dbReference>
<evidence type="ECO:0000256" key="3">
    <source>
        <dbReference type="ARBA" id="ARBA00022884"/>
    </source>
</evidence>
<organism evidence="9 10">
    <name type="scientific">Candidatus Nanohalococcus occultus</name>
    <dbReference type="NCBI Taxonomy" id="2978047"/>
    <lineage>
        <taxon>Archaea</taxon>
        <taxon>Candidatus Nanohalarchaeota</taxon>
        <taxon>Candidatus Nanohalarchaeota incertae sedis</taxon>
        <taxon>Candidatus Nanohalococcus</taxon>
    </lineage>
</organism>
<dbReference type="Pfam" id="PF07650">
    <property type="entry name" value="KH_2"/>
    <property type="match status" value="1"/>
</dbReference>
<dbReference type="PANTHER" id="PTHR11760">
    <property type="entry name" value="30S/40S RIBOSOMAL PROTEIN S3"/>
    <property type="match status" value="1"/>
</dbReference>
<dbReference type="InterPro" id="IPR036419">
    <property type="entry name" value="Ribosomal_S3_C_sf"/>
</dbReference>
<dbReference type="InterPro" id="IPR004044">
    <property type="entry name" value="KH_dom_type_2"/>
</dbReference>
<keyword evidence="5 6" id="KW-0687">Ribonucleoprotein</keyword>
<keyword evidence="3 6" id="KW-0694">RNA-binding</keyword>
<keyword evidence="4 6" id="KW-0689">Ribosomal protein</keyword>
<dbReference type="PANTHER" id="PTHR11760:SF32">
    <property type="entry name" value="SMALL RIBOSOMAL SUBUNIT PROTEIN US3"/>
    <property type="match status" value="1"/>
</dbReference>
<evidence type="ECO:0000256" key="1">
    <source>
        <dbReference type="ARBA" id="ARBA00010761"/>
    </source>
</evidence>
<dbReference type="Pfam" id="PF00189">
    <property type="entry name" value="Ribosomal_S3_C"/>
    <property type="match status" value="1"/>
</dbReference>
<dbReference type="InterPro" id="IPR005703">
    <property type="entry name" value="Ribosomal_uS3_euk/arc"/>
</dbReference>
<evidence type="ECO:0000256" key="2">
    <source>
        <dbReference type="ARBA" id="ARBA00022730"/>
    </source>
</evidence>
<dbReference type="InterPro" id="IPR004087">
    <property type="entry name" value="KH_dom"/>
</dbReference>
<comment type="function">
    <text evidence="6">Binds the lower part of the 30S subunit head.</text>
</comment>
<feature type="region of interest" description="Disordered" evidence="7">
    <location>
        <begin position="253"/>
        <end position="302"/>
    </location>
</feature>
<dbReference type="Gene3D" id="3.30.1140.32">
    <property type="entry name" value="Ribosomal protein S3, C-terminal domain"/>
    <property type="match status" value="1"/>
</dbReference>
<dbReference type="InterPro" id="IPR057258">
    <property type="entry name" value="Ribosomal_uS3"/>
</dbReference>
<dbReference type="InterPro" id="IPR027488">
    <property type="entry name" value="Ribosomal_uS3_arc"/>
</dbReference>
<gene>
    <name evidence="9" type="primary">rpsC</name>
    <name evidence="6" type="synonym">rps3</name>
    <name evidence="9" type="ORF">SVXNc_0172</name>
</gene>
<name>A0ABY8CDA9_9ARCH</name>
<dbReference type="Proteomes" id="UP001218034">
    <property type="component" value="Chromosome"/>
</dbReference>
<dbReference type="NCBIfam" id="NF003219">
    <property type="entry name" value="PRK04191.1"/>
    <property type="match status" value="1"/>
</dbReference>
<dbReference type="InterPro" id="IPR015946">
    <property type="entry name" value="KH_dom-like_a/b"/>
</dbReference>
<comment type="similarity">
    <text evidence="1 6">Belongs to the universal ribosomal protein uS3 family.</text>
</comment>
<dbReference type="InterPro" id="IPR009019">
    <property type="entry name" value="KH_sf_prok-type"/>
</dbReference>
<dbReference type="SUPFAM" id="SSF54814">
    <property type="entry name" value="Prokaryotic type KH domain (KH-domain type II)"/>
    <property type="match status" value="1"/>
</dbReference>
<reference evidence="9 10" key="1">
    <citation type="submission" date="2022-09" db="EMBL/GenBank/DDBJ databases">
        <title>Xylan utilization by haloarchaea-nanohaloarchaea associations.</title>
        <authorList>
            <person name="Yakimov M."/>
        </authorList>
    </citation>
    <scope>NUCLEOTIDE SEQUENCE [LARGE SCALE GENOMIC DNA]</scope>
    <source>
        <strain evidence="9 10">SVXNc</strain>
    </source>
</reference>
<protein>
    <recommendedName>
        <fullName evidence="6">Small ribosomal subunit protein uS3</fullName>
    </recommendedName>
</protein>
<dbReference type="PROSITE" id="PS50084">
    <property type="entry name" value="KH_TYPE_1"/>
    <property type="match status" value="1"/>
</dbReference>
<dbReference type="SUPFAM" id="SSF54821">
    <property type="entry name" value="Ribosomal protein S3 C-terminal domain"/>
    <property type="match status" value="1"/>
</dbReference>
<keyword evidence="10" id="KW-1185">Reference proteome</keyword>